<dbReference type="EnsemblMetazoa" id="ASIC016232-RA">
    <property type="protein sequence ID" value="ASIC016232-PA"/>
    <property type="gene ID" value="ASIC016232"/>
</dbReference>
<dbReference type="Proteomes" id="UP000030765">
    <property type="component" value="Unassembled WGS sequence"/>
</dbReference>
<evidence type="ECO:0000313" key="1">
    <source>
        <dbReference type="EMBL" id="KFB48166.1"/>
    </source>
</evidence>
<protein>
    <submittedName>
        <fullName evidence="1 2">Ku protein</fullName>
    </submittedName>
</protein>
<accession>A0A084WD72</accession>
<dbReference type="EMBL" id="KE525338">
    <property type="protein sequence ID" value="KFB48166.1"/>
    <property type="molecule type" value="Genomic_DNA"/>
</dbReference>
<name>A0A084WD72_ANOSI</name>
<organism evidence="1">
    <name type="scientific">Anopheles sinensis</name>
    <name type="common">Mosquito</name>
    <dbReference type="NCBI Taxonomy" id="74873"/>
    <lineage>
        <taxon>Eukaryota</taxon>
        <taxon>Metazoa</taxon>
        <taxon>Ecdysozoa</taxon>
        <taxon>Arthropoda</taxon>
        <taxon>Hexapoda</taxon>
        <taxon>Insecta</taxon>
        <taxon>Pterygota</taxon>
        <taxon>Neoptera</taxon>
        <taxon>Endopterygota</taxon>
        <taxon>Diptera</taxon>
        <taxon>Nematocera</taxon>
        <taxon>Culicoidea</taxon>
        <taxon>Culicidae</taxon>
        <taxon>Anophelinae</taxon>
        <taxon>Anopheles</taxon>
    </lineage>
</organism>
<reference evidence="2" key="2">
    <citation type="submission" date="2020-05" db="UniProtKB">
        <authorList>
            <consortium name="EnsemblMetazoa"/>
        </authorList>
    </citation>
    <scope>IDENTIFICATION</scope>
</reference>
<reference evidence="1 3" key="1">
    <citation type="journal article" date="2014" name="BMC Genomics">
        <title>Genome sequence of Anopheles sinensis provides insight into genetics basis of mosquito competence for malaria parasites.</title>
        <authorList>
            <person name="Zhou D."/>
            <person name="Zhang D."/>
            <person name="Ding G."/>
            <person name="Shi L."/>
            <person name="Hou Q."/>
            <person name="Ye Y."/>
            <person name="Xu Y."/>
            <person name="Zhou H."/>
            <person name="Xiong C."/>
            <person name="Li S."/>
            <person name="Yu J."/>
            <person name="Hong S."/>
            <person name="Yu X."/>
            <person name="Zou P."/>
            <person name="Chen C."/>
            <person name="Chang X."/>
            <person name="Wang W."/>
            <person name="Lv Y."/>
            <person name="Sun Y."/>
            <person name="Ma L."/>
            <person name="Shen B."/>
            <person name="Zhu C."/>
        </authorList>
    </citation>
    <scope>NUCLEOTIDE SEQUENCE [LARGE SCALE GENOMIC DNA]</scope>
</reference>
<sequence>MVNGSLALGCPRKLIPKVARRPCFWFYLIDRTQSSAPGRRKLIESTRLIAIVFKPETHHLQLTDRSGCQIGRRTGGFTHRLSRKPLKGKKAVDLLPLWRSSAPSCVGGEEEPSKFLAKKLVGSACRPILSCEDRT</sequence>
<gene>
    <name evidence="1" type="ORF">ZHAS_00016232</name>
</gene>
<dbReference type="AlphaFoldDB" id="A0A084WD72"/>
<keyword evidence="3" id="KW-1185">Reference proteome</keyword>
<dbReference type="VEuPathDB" id="VectorBase:ASIC016232"/>
<dbReference type="EMBL" id="ATLV01022949">
    <property type="status" value="NOT_ANNOTATED_CDS"/>
    <property type="molecule type" value="Genomic_DNA"/>
</dbReference>
<proteinExistence type="predicted"/>
<evidence type="ECO:0000313" key="2">
    <source>
        <dbReference type="EnsemblMetazoa" id="ASIC016232-PA"/>
    </source>
</evidence>
<evidence type="ECO:0000313" key="3">
    <source>
        <dbReference type="Proteomes" id="UP000030765"/>
    </source>
</evidence>